<dbReference type="OrthoDB" id="4838114at2759"/>
<gene>
    <name evidence="2" type="ORF">SAMD00023353_0901990</name>
</gene>
<dbReference type="OMA" id="TYHEFAQ"/>
<reference evidence="2" key="1">
    <citation type="submission" date="2016-03" db="EMBL/GenBank/DDBJ databases">
        <title>Draft genome sequence of Rosellinia necatrix.</title>
        <authorList>
            <person name="Kanematsu S."/>
        </authorList>
    </citation>
    <scope>NUCLEOTIDE SEQUENCE [LARGE SCALE GENOMIC DNA]</scope>
    <source>
        <strain evidence="2">W97</strain>
    </source>
</reference>
<dbReference type="EMBL" id="DF977454">
    <property type="protein sequence ID" value="GAP89144.2"/>
    <property type="molecule type" value="Genomic_DNA"/>
</dbReference>
<feature type="compositionally biased region" description="Polar residues" evidence="1">
    <location>
        <begin position="231"/>
        <end position="242"/>
    </location>
</feature>
<feature type="compositionally biased region" description="Polar residues" evidence="1">
    <location>
        <begin position="190"/>
        <end position="201"/>
    </location>
</feature>
<evidence type="ECO:0000256" key="1">
    <source>
        <dbReference type="SAM" id="MobiDB-lite"/>
    </source>
</evidence>
<sequence length="420" mass="45952">MSFIEQSTLPKGPNEELETSVAPVQSGTDRATEQSEADSNPTPKDDLLQVLVDADEEQCLIEEATILNTREVKTKEVIIEPPAIPKRNTLRTSRLLDSLRLNSIESATKSLNTTQNVYLSSEEDASSSADEYSDDDYESSSEESEKSLVRRRSQEVTARAVSVVFVGKPSVVQLASSRRSVSPVKRPQSELFSRSVSSPFGANSLRGGSDYPPRKMSLASISDLPEERPSFLSQDPFSSSPYTRRESALAIETTSSAPYPRTPRTPTGAFQRIQKTISLARKRSRPNLKAAADKNTSMSSLNLPALNTLQESQGPSKPDIDSPASVQSPATYNEVLKVARRNSIAASAVPPAVTQSPLAHSQPASPITPVTTRRSLLGGLNMNRRRSMRIRTVLLRIREKRTTTDTFRRGTGRSAIQYSG</sequence>
<accession>A0A1W2TLH5</accession>
<name>A0A1W2TLH5_ROSNE</name>
<feature type="compositionally biased region" description="Low complexity" evidence="1">
    <location>
        <begin position="176"/>
        <end position="186"/>
    </location>
</feature>
<evidence type="ECO:0000313" key="3">
    <source>
        <dbReference type="Proteomes" id="UP000054516"/>
    </source>
</evidence>
<feature type="region of interest" description="Disordered" evidence="1">
    <location>
        <begin position="115"/>
        <end position="152"/>
    </location>
</feature>
<organism evidence="2">
    <name type="scientific">Rosellinia necatrix</name>
    <name type="common">White root-rot fungus</name>
    <dbReference type="NCBI Taxonomy" id="77044"/>
    <lineage>
        <taxon>Eukaryota</taxon>
        <taxon>Fungi</taxon>
        <taxon>Dikarya</taxon>
        <taxon>Ascomycota</taxon>
        <taxon>Pezizomycotina</taxon>
        <taxon>Sordariomycetes</taxon>
        <taxon>Xylariomycetidae</taxon>
        <taxon>Xylariales</taxon>
        <taxon>Xylariaceae</taxon>
        <taxon>Rosellinia</taxon>
    </lineage>
</organism>
<proteinExistence type="predicted"/>
<dbReference type="Proteomes" id="UP000054516">
    <property type="component" value="Unassembled WGS sequence"/>
</dbReference>
<feature type="region of interest" description="Disordered" evidence="1">
    <location>
        <begin position="283"/>
        <end position="302"/>
    </location>
</feature>
<feature type="region of interest" description="Disordered" evidence="1">
    <location>
        <begin position="1"/>
        <end position="46"/>
    </location>
</feature>
<feature type="compositionally biased region" description="Basic and acidic residues" evidence="1">
    <location>
        <begin position="143"/>
        <end position="152"/>
    </location>
</feature>
<protein>
    <submittedName>
        <fullName evidence="2">Uncharacterized protein</fullName>
    </submittedName>
</protein>
<feature type="compositionally biased region" description="Acidic residues" evidence="1">
    <location>
        <begin position="121"/>
        <end position="142"/>
    </location>
</feature>
<dbReference type="AlphaFoldDB" id="A0A1W2TLH5"/>
<feature type="region of interest" description="Disordered" evidence="1">
    <location>
        <begin position="176"/>
        <end position="267"/>
    </location>
</feature>
<keyword evidence="3" id="KW-1185">Reference proteome</keyword>
<evidence type="ECO:0000313" key="2">
    <source>
        <dbReference type="EMBL" id="GAP89144.2"/>
    </source>
</evidence>